<name>A0A7S3QYS7_DUNTE</name>
<evidence type="ECO:0000313" key="1">
    <source>
        <dbReference type="EMBL" id="CAE0496620.1"/>
    </source>
</evidence>
<sequence length="125" mass="14134">MHSLKVKHSKIEGSVHQLVHFSQGRSKARIKCIVQEKSLIRNRRHAQGHQGGRCSQLLLLAGSDPGRVKLASDTESSWQVVHGQAGRCCLVKLASDAWLSWQVLLPRLRAVHHTLSRQSWERSLY</sequence>
<gene>
    <name evidence="1" type="ORF">DTER00134_LOCUS11693</name>
</gene>
<dbReference type="EMBL" id="HBIP01019683">
    <property type="protein sequence ID" value="CAE0496620.1"/>
    <property type="molecule type" value="Transcribed_RNA"/>
</dbReference>
<protein>
    <submittedName>
        <fullName evidence="1">Uncharacterized protein</fullName>
    </submittedName>
</protein>
<reference evidence="1" key="1">
    <citation type="submission" date="2021-01" db="EMBL/GenBank/DDBJ databases">
        <authorList>
            <person name="Corre E."/>
            <person name="Pelletier E."/>
            <person name="Niang G."/>
            <person name="Scheremetjew M."/>
            <person name="Finn R."/>
            <person name="Kale V."/>
            <person name="Holt S."/>
            <person name="Cochrane G."/>
            <person name="Meng A."/>
            <person name="Brown T."/>
            <person name="Cohen L."/>
        </authorList>
    </citation>
    <scope>NUCLEOTIDE SEQUENCE</scope>
    <source>
        <strain evidence="1">CCMP1320</strain>
    </source>
</reference>
<organism evidence="1">
    <name type="scientific">Dunaliella tertiolecta</name>
    <name type="common">Green alga</name>
    <dbReference type="NCBI Taxonomy" id="3047"/>
    <lineage>
        <taxon>Eukaryota</taxon>
        <taxon>Viridiplantae</taxon>
        <taxon>Chlorophyta</taxon>
        <taxon>core chlorophytes</taxon>
        <taxon>Chlorophyceae</taxon>
        <taxon>CS clade</taxon>
        <taxon>Chlamydomonadales</taxon>
        <taxon>Dunaliellaceae</taxon>
        <taxon>Dunaliella</taxon>
    </lineage>
</organism>
<proteinExistence type="predicted"/>
<accession>A0A7S3QYS7</accession>
<dbReference type="AlphaFoldDB" id="A0A7S3QYS7"/>